<dbReference type="PROSITE" id="PS51873">
    <property type="entry name" value="TRIAD"/>
    <property type="match status" value="1"/>
</dbReference>
<evidence type="ECO:0000256" key="8">
    <source>
        <dbReference type="ARBA" id="ARBA00022833"/>
    </source>
</evidence>
<protein>
    <recommendedName>
        <fullName evidence="2">RBR-type E3 ubiquitin transferase</fullName>
        <ecNumber evidence="2">2.3.2.31</ecNumber>
    </recommendedName>
</protein>
<feature type="coiled-coil region" evidence="9">
    <location>
        <begin position="520"/>
        <end position="553"/>
    </location>
</feature>
<dbReference type="EC" id="2.3.2.31" evidence="2"/>
<comment type="catalytic activity">
    <reaction evidence="1">
        <text>[E2 ubiquitin-conjugating enzyme]-S-ubiquitinyl-L-cysteine + [acceptor protein]-L-lysine = [E2 ubiquitin-conjugating enzyme]-L-cysteine + [acceptor protein]-N(6)-ubiquitinyl-L-lysine.</text>
        <dbReference type="EC" id="2.3.2.31"/>
    </reaction>
</comment>
<dbReference type="Proteomes" id="UP000078544">
    <property type="component" value="Unassembled WGS sequence"/>
</dbReference>
<evidence type="ECO:0000256" key="1">
    <source>
        <dbReference type="ARBA" id="ARBA00001798"/>
    </source>
</evidence>
<dbReference type="GO" id="GO:0008270">
    <property type="term" value="F:zinc ion binding"/>
    <property type="evidence" value="ECO:0007669"/>
    <property type="project" value="UniProtKB-KW"/>
</dbReference>
<sequence>MEASVRTVPEVRTDQDVAKSIDRQEVRRTDLHLLVLPAPDQPKQNQTRHEPPAMPSATRTLSYASQADSRGDDLSSIDSLMANLRSLHDAWRAKHETCWSKENLGELDADGIDWLSCEPPDFLDTGQDGLPIGLISRSIANVKARADAEDGLKGGNGMSRVVSNVSEAGEKSEEAPSPSSTPYLAAVVPLQQPVEPDITPMNSINSGETVDFDAICPSATGKSGFASPLGSGSGGGVGHKQSAFLRRLFKAPSTGEGSASGGVREGIFRKLQSRLVTANVAKGSSQDTELSNPVSEVECVSCLDDVPVESAVRVICHSYCKECFVLLISAAVQNEAQWPPKCCLNQIPFRLIIRHIPSELRKTFQQRSQEWTLPVSERVYCSQPACALWIRPKNIDSHKHHGFCENGHWTCTMCRGPSHGHTDCPRDTNQNLTERLAAEEGWKRCLNCGAFVEHEAACQHMTCRCGFEFCYVCGLGWGTCECSMTQLMAIKDAAQDRRAQRRLREESDADDLRAVLAQIAEFEREEALQAEAARLEEENRLDEERRVREFEDQICQEVSRRLQVASRFEDFISSLNELHQLQQVMLRSQRDEETKHLLAEAASAEADLARRHAAQRQDLHAQHSQELALRRSNFDKEYSIRVAMEDKLERDFLSELQEYWGGAQDEIERGMLPLMAKMDRGHRRWQRWKDEQAVAHEGRLRAETSAMEVTMSSETESAQRVRREKETELQRRLAAQEKWFHEVVVERERLLYQQEEEEMELGADVLVGVAL</sequence>
<evidence type="ECO:0000256" key="6">
    <source>
        <dbReference type="ARBA" id="ARBA00022771"/>
    </source>
</evidence>
<dbReference type="STRING" id="1081109.A0A166NE94"/>
<feature type="region of interest" description="Disordered" evidence="10">
    <location>
        <begin position="38"/>
        <end position="58"/>
    </location>
</feature>
<organism evidence="12 13">
    <name type="scientific">Moelleriella libera RCEF 2490</name>
    <dbReference type="NCBI Taxonomy" id="1081109"/>
    <lineage>
        <taxon>Eukaryota</taxon>
        <taxon>Fungi</taxon>
        <taxon>Dikarya</taxon>
        <taxon>Ascomycota</taxon>
        <taxon>Pezizomycotina</taxon>
        <taxon>Sordariomycetes</taxon>
        <taxon>Hypocreomycetidae</taxon>
        <taxon>Hypocreales</taxon>
        <taxon>Clavicipitaceae</taxon>
        <taxon>Moelleriella</taxon>
    </lineage>
</organism>
<dbReference type="GO" id="GO:0061630">
    <property type="term" value="F:ubiquitin protein ligase activity"/>
    <property type="evidence" value="ECO:0007669"/>
    <property type="project" value="UniProtKB-EC"/>
</dbReference>
<keyword evidence="6" id="KW-0863">Zinc-finger</keyword>
<dbReference type="PANTHER" id="PTHR11685">
    <property type="entry name" value="RBR FAMILY RING FINGER AND IBR DOMAIN-CONTAINING"/>
    <property type="match status" value="1"/>
</dbReference>
<evidence type="ECO:0000259" key="11">
    <source>
        <dbReference type="PROSITE" id="PS51873"/>
    </source>
</evidence>
<dbReference type="EMBL" id="AZGY01000025">
    <property type="protein sequence ID" value="KZZ89460.1"/>
    <property type="molecule type" value="Genomic_DNA"/>
</dbReference>
<evidence type="ECO:0000256" key="10">
    <source>
        <dbReference type="SAM" id="MobiDB-lite"/>
    </source>
</evidence>
<keyword evidence="8" id="KW-0862">Zinc</keyword>
<dbReference type="InterPro" id="IPR044066">
    <property type="entry name" value="TRIAD_supradom"/>
</dbReference>
<comment type="caution">
    <text evidence="12">The sequence shown here is derived from an EMBL/GenBank/DDBJ whole genome shotgun (WGS) entry which is preliminary data.</text>
</comment>
<dbReference type="Gene3D" id="1.20.120.1750">
    <property type="match status" value="1"/>
</dbReference>
<dbReference type="AlphaFoldDB" id="A0A166NE94"/>
<evidence type="ECO:0000313" key="13">
    <source>
        <dbReference type="Proteomes" id="UP000078544"/>
    </source>
</evidence>
<proteinExistence type="predicted"/>
<dbReference type="OrthoDB" id="9977870at2759"/>
<dbReference type="CDD" id="cd22584">
    <property type="entry name" value="Rcat_RBR_unk"/>
    <property type="match status" value="1"/>
</dbReference>
<keyword evidence="4" id="KW-0479">Metal-binding</keyword>
<evidence type="ECO:0000313" key="12">
    <source>
        <dbReference type="EMBL" id="KZZ89460.1"/>
    </source>
</evidence>
<reference evidence="12 13" key="1">
    <citation type="journal article" date="2016" name="Genome Biol. Evol.">
        <title>Divergent and convergent evolution of fungal pathogenicity.</title>
        <authorList>
            <person name="Shang Y."/>
            <person name="Xiao G."/>
            <person name="Zheng P."/>
            <person name="Cen K."/>
            <person name="Zhan S."/>
            <person name="Wang C."/>
        </authorList>
    </citation>
    <scope>NUCLEOTIDE SEQUENCE [LARGE SCALE GENOMIC DNA]</scope>
    <source>
        <strain evidence="12 13">RCEF 2490</strain>
    </source>
</reference>
<keyword evidence="5" id="KW-0677">Repeat</keyword>
<dbReference type="SUPFAM" id="SSF57850">
    <property type="entry name" value="RING/U-box"/>
    <property type="match status" value="1"/>
</dbReference>
<accession>A0A166NE94</accession>
<dbReference type="GO" id="GO:0016567">
    <property type="term" value="P:protein ubiquitination"/>
    <property type="evidence" value="ECO:0007669"/>
    <property type="project" value="InterPro"/>
</dbReference>
<dbReference type="InterPro" id="IPR031127">
    <property type="entry name" value="E3_UB_ligase_RBR"/>
</dbReference>
<evidence type="ECO:0000256" key="2">
    <source>
        <dbReference type="ARBA" id="ARBA00012251"/>
    </source>
</evidence>
<evidence type="ECO:0000256" key="4">
    <source>
        <dbReference type="ARBA" id="ARBA00022723"/>
    </source>
</evidence>
<feature type="domain" description="RING-type" evidence="11">
    <location>
        <begin position="295"/>
        <end position="486"/>
    </location>
</feature>
<keyword evidence="13" id="KW-1185">Reference proteome</keyword>
<dbReference type="Pfam" id="PF01485">
    <property type="entry name" value="IBR"/>
    <property type="match status" value="1"/>
</dbReference>
<keyword evidence="7" id="KW-0833">Ubl conjugation pathway</keyword>
<evidence type="ECO:0000256" key="9">
    <source>
        <dbReference type="SAM" id="Coils"/>
    </source>
</evidence>
<gene>
    <name evidence="12" type="ORF">AAL_07759</name>
</gene>
<dbReference type="InterPro" id="IPR002867">
    <property type="entry name" value="IBR_dom"/>
</dbReference>
<evidence type="ECO:0000256" key="3">
    <source>
        <dbReference type="ARBA" id="ARBA00022679"/>
    </source>
</evidence>
<keyword evidence="3" id="KW-0808">Transferase</keyword>
<evidence type="ECO:0000256" key="7">
    <source>
        <dbReference type="ARBA" id="ARBA00022786"/>
    </source>
</evidence>
<evidence type="ECO:0000256" key="5">
    <source>
        <dbReference type="ARBA" id="ARBA00022737"/>
    </source>
</evidence>
<name>A0A166NE94_9HYPO</name>
<keyword evidence="9" id="KW-0175">Coiled coil</keyword>